<feature type="transmembrane region" description="Helical" evidence="1">
    <location>
        <begin position="48"/>
        <end position="70"/>
    </location>
</feature>
<keyword evidence="1" id="KW-0812">Transmembrane</keyword>
<keyword evidence="2" id="KW-1185">Reference proteome</keyword>
<keyword evidence="1" id="KW-0472">Membrane</keyword>
<dbReference type="InterPro" id="IPR019423">
    <property type="entry name" value="7TM_GPCR_serpentine_rcpt_Srj"/>
</dbReference>
<accession>A0A914CC78</accession>
<protein>
    <submittedName>
        <fullName evidence="3">Uncharacterized protein</fullName>
    </submittedName>
</protein>
<name>A0A914CC78_9BILA</name>
<dbReference type="WBParaSite" id="ACRNAN_Path_837.g3220.t1">
    <property type="protein sequence ID" value="ACRNAN_Path_837.g3220.t1"/>
    <property type="gene ID" value="ACRNAN_Path_837.g3220"/>
</dbReference>
<dbReference type="AlphaFoldDB" id="A0A914CC78"/>
<keyword evidence="1" id="KW-1133">Transmembrane helix</keyword>
<dbReference type="Pfam" id="PF10326">
    <property type="entry name" value="7TM_GPCR_Str"/>
    <property type="match status" value="1"/>
</dbReference>
<dbReference type="PANTHER" id="PTHR45907:SF16">
    <property type="entry name" value="SERPENTINE RECEPTOR, CLASS J"/>
    <property type="match status" value="1"/>
</dbReference>
<dbReference type="Proteomes" id="UP000887540">
    <property type="component" value="Unplaced"/>
</dbReference>
<dbReference type="InterPro" id="IPR019428">
    <property type="entry name" value="7TM_GPCR_serpentine_rcpt_Str"/>
</dbReference>
<organism evidence="2 3">
    <name type="scientific">Acrobeloides nanus</name>
    <dbReference type="NCBI Taxonomy" id="290746"/>
    <lineage>
        <taxon>Eukaryota</taxon>
        <taxon>Metazoa</taxon>
        <taxon>Ecdysozoa</taxon>
        <taxon>Nematoda</taxon>
        <taxon>Chromadorea</taxon>
        <taxon>Rhabditida</taxon>
        <taxon>Tylenchina</taxon>
        <taxon>Cephalobomorpha</taxon>
        <taxon>Cephaloboidea</taxon>
        <taxon>Cephalobidae</taxon>
        <taxon>Acrobeloides</taxon>
    </lineage>
</organism>
<feature type="transmembrane region" description="Helical" evidence="1">
    <location>
        <begin position="21"/>
        <end position="42"/>
    </location>
</feature>
<evidence type="ECO:0000313" key="3">
    <source>
        <dbReference type="WBParaSite" id="ACRNAN_Path_837.g3220.t1"/>
    </source>
</evidence>
<evidence type="ECO:0000256" key="1">
    <source>
        <dbReference type="SAM" id="Phobius"/>
    </source>
</evidence>
<dbReference type="PANTHER" id="PTHR45907">
    <property type="entry name" value="SERPENTINE RECEPTOR, CLASS J"/>
    <property type="match status" value="1"/>
</dbReference>
<evidence type="ECO:0000313" key="2">
    <source>
        <dbReference type="Proteomes" id="UP000887540"/>
    </source>
</evidence>
<proteinExistence type="predicted"/>
<sequence>MSEQNRRTQQQLNKVLRYQAMIPFLICVLPLGFVLILCALRVRTAGKGLLLPIILAWIPVLNPLAAIVLVREYRTFFTNSTIFRRIKAIILRQDFNEMTINATLSKAPKLSPLKIQTAVGPTQMPLANIH</sequence>
<reference evidence="3" key="1">
    <citation type="submission" date="2022-11" db="UniProtKB">
        <authorList>
            <consortium name="WormBaseParasite"/>
        </authorList>
    </citation>
    <scope>IDENTIFICATION</scope>
</reference>